<accession>A0ABN1W4V6</accession>
<comment type="caution">
    <text evidence="1">The sequence shown here is derived from an EMBL/GenBank/DDBJ whole genome shotgun (WGS) entry which is preliminary data.</text>
</comment>
<gene>
    <name evidence="1" type="ORF">GCM10009665_26930</name>
</gene>
<name>A0ABN1W4V6_9ACTN</name>
<protein>
    <submittedName>
        <fullName evidence="1">Uncharacterized protein</fullName>
    </submittedName>
</protein>
<reference evidence="1 2" key="1">
    <citation type="journal article" date="2019" name="Int. J. Syst. Evol. Microbiol.">
        <title>The Global Catalogue of Microorganisms (GCM) 10K type strain sequencing project: providing services to taxonomists for standard genome sequencing and annotation.</title>
        <authorList>
            <consortium name="The Broad Institute Genomics Platform"/>
            <consortium name="The Broad Institute Genome Sequencing Center for Infectious Disease"/>
            <person name="Wu L."/>
            <person name="Ma J."/>
        </authorList>
    </citation>
    <scope>NUCLEOTIDE SEQUENCE [LARGE SCALE GENOMIC DNA]</scope>
    <source>
        <strain evidence="1 2">JCM 13004</strain>
    </source>
</reference>
<dbReference type="Proteomes" id="UP001500037">
    <property type="component" value="Unassembled WGS sequence"/>
</dbReference>
<evidence type="ECO:0000313" key="2">
    <source>
        <dbReference type="Proteomes" id="UP001500037"/>
    </source>
</evidence>
<dbReference type="RefSeq" id="WP_344441705.1">
    <property type="nucleotide sequence ID" value="NZ_BAAALF010000037.1"/>
</dbReference>
<keyword evidence="2" id="KW-1185">Reference proteome</keyword>
<organism evidence="1 2">
    <name type="scientific">Kitasatospora nipponensis</name>
    <dbReference type="NCBI Taxonomy" id="258049"/>
    <lineage>
        <taxon>Bacteria</taxon>
        <taxon>Bacillati</taxon>
        <taxon>Actinomycetota</taxon>
        <taxon>Actinomycetes</taxon>
        <taxon>Kitasatosporales</taxon>
        <taxon>Streptomycetaceae</taxon>
        <taxon>Kitasatospora</taxon>
    </lineage>
</organism>
<dbReference type="EMBL" id="BAAALF010000037">
    <property type="protein sequence ID" value="GAA1235382.1"/>
    <property type="molecule type" value="Genomic_DNA"/>
</dbReference>
<sequence length="244" mass="26741">MDLSETLSGMPAAEALAGLPDAWHWSPNPRFHFTAALAADGKHAFQVNTLDSYDPELVTALLAYARAHTDQLLGDPRPLVALPGFSAAGRDVDTAAVAAPRAHTYHARENAALHALTYAVFPGWHYEFSGTETDEQALFQVSHPQGLRATSLDRQPSPFLTMRFDNPRTQGGSIGPDRGLTKAAVLFRELELLEGVEGGFVEFENFRHQVWRATWSGSFVLTGQGERQELERDGLLRFAEAALT</sequence>
<proteinExistence type="predicted"/>
<evidence type="ECO:0000313" key="1">
    <source>
        <dbReference type="EMBL" id="GAA1235382.1"/>
    </source>
</evidence>